<evidence type="ECO:0000256" key="6">
    <source>
        <dbReference type="ARBA" id="ARBA00022741"/>
    </source>
</evidence>
<keyword evidence="5 16" id="KW-0479">Metal-binding</keyword>
<dbReference type="Gene3D" id="3.40.1110.10">
    <property type="entry name" value="Calcium-transporting ATPase, cytoplasmic domain N"/>
    <property type="match status" value="1"/>
</dbReference>
<gene>
    <name evidence="18" type="ORF">C1704_11095</name>
</gene>
<dbReference type="GO" id="GO:0046872">
    <property type="term" value="F:metal ion binding"/>
    <property type="evidence" value="ECO:0007669"/>
    <property type="project" value="UniProtKB-KW"/>
</dbReference>
<protein>
    <submittedName>
        <fullName evidence="18">Copper-translocating P-type ATPase</fullName>
    </submittedName>
</protein>
<comment type="caution">
    <text evidence="18">The sequence shown here is derived from an EMBL/GenBank/DDBJ whole genome shotgun (WGS) entry which is preliminary data.</text>
</comment>
<evidence type="ECO:0000256" key="7">
    <source>
        <dbReference type="ARBA" id="ARBA00022796"/>
    </source>
</evidence>
<evidence type="ECO:0000256" key="2">
    <source>
        <dbReference type="ARBA" id="ARBA00006024"/>
    </source>
</evidence>
<dbReference type="PANTHER" id="PTHR48085">
    <property type="entry name" value="CADMIUM/ZINC-TRANSPORTING ATPASE HMA2-RELATED"/>
    <property type="match status" value="1"/>
</dbReference>
<dbReference type="GO" id="GO:0012505">
    <property type="term" value="C:endomembrane system"/>
    <property type="evidence" value="ECO:0007669"/>
    <property type="project" value="UniProtKB-SubCell"/>
</dbReference>
<evidence type="ECO:0000256" key="8">
    <source>
        <dbReference type="ARBA" id="ARBA00022840"/>
    </source>
</evidence>
<evidence type="ECO:0000256" key="5">
    <source>
        <dbReference type="ARBA" id="ARBA00022723"/>
    </source>
</evidence>
<reference evidence="18 19" key="1">
    <citation type="submission" date="2018-02" db="EMBL/GenBank/DDBJ databases">
        <title>Reclassifiation of [Polyangium] brachysporum DSM 7029 as Guopingzhaonella breviflexa gen. nov., sp. nov., a member of the family Comamonadaceae.</title>
        <authorList>
            <person name="Tang B."/>
        </authorList>
    </citation>
    <scope>NUCLEOTIDE SEQUENCE [LARGE SCALE GENOMIC DNA]</scope>
    <source>
        <strain evidence="18 19">BCRC 80649</strain>
    </source>
</reference>
<dbReference type="InterPro" id="IPR023299">
    <property type="entry name" value="ATPase_P-typ_cyto_dom_N"/>
</dbReference>
<dbReference type="Pfam" id="PF00702">
    <property type="entry name" value="Hydrolase"/>
    <property type="match status" value="1"/>
</dbReference>
<dbReference type="EMBL" id="PSNX01000009">
    <property type="protein sequence ID" value="PPE66211.1"/>
    <property type="molecule type" value="Genomic_DNA"/>
</dbReference>
<dbReference type="CDD" id="cd00371">
    <property type="entry name" value="HMA"/>
    <property type="match status" value="2"/>
</dbReference>
<feature type="domain" description="HMA" evidence="17">
    <location>
        <begin position="86"/>
        <end position="150"/>
    </location>
</feature>
<evidence type="ECO:0000259" key="17">
    <source>
        <dbReference type="PROSITE" id="PS50846"/>
    </source>
</evidence>
<dbReference type="FunFam" id="2.70.150.10:FF:000002">
    <property type="entry name" value="Copper-transporting ATPase 1, putative"/>
    <property type="match status" value="1"/>
</dbReference>
<keyword evidence="19" id="KW-1185">Reference proteome</keyword>
<evidence type="ECO:0000256" key="14">
    <source>
        <dbReference type="ARBA" id="ARBA00047308"/>
    </source>
</evidence>
<dbReference type="InterPro" id="IPR023298">
    <property type="entry name" value="ATPase_P-typ_TM_dom_sf"/>
</dbReference>
<feature type="transmembrane region" description="Helical" evidence="16">
    <location>
        <begin position="913"/>
        <end position="933"/>
    </location>
</feature>
<keyword evidence="10 16" id="KW-1133">Transmembrane helix</keyword>
<keyword evidence="16" id="KW-1003">Cell membrane</keyword>
<feature type="transmembrane region" description="Helical" evidence="16">
    <location>
        <begin position="580"/>
        <end position="600"/>
    </location>
</feature>
<proteinExistence type="inferred from homology"/>
<keyword evidence="13 16" id="KW-0472">Membrane</keyword>
<dbReference type="Pfam" id="PF00403">
    <property type="entry name" value="HMA"/>
    <property type="match status" value="3"/>
</dbReference>
<comment type="subcellular location">
    <subcellularLocation>
        <location evidence="16">Cell membrane</location>
    </subcellularLocation>
    <subcellularLocation>
        <location evidence="1">Endomembrane system</location>
        <topology evidence="1">Multi-pass membrane protein</topology>
    </subcellularLocation>
</comment>
<dbReference type="InterPro" id="IPR036163">
    <property type="entry name" value="HMA_dom_sf"/>
</dbReference>
<dbReference type="SFLD" id="SFLDF00027">
    <property type="entry name" value="p-type_atpase"/>
    <property type="match status" value="1"/>
</dbReference>
<dbReference type="InterPro" id="IPR059000">
    <property type="entry name" value="ATPase_P-type_domA"/>
</dbReference>
<dbReference type="InterPro" id="IPR001757">
    <property type="entry name" value="P_typ_ATPase"/>
</dbReference>
<feature type="domain" description="HMA" evidence="17">
    <location>
        <begin position="1"/>
        <end position="56"/>
    </location>
</feature>
<keyword evidence="4 16" id="KW-0812">Transmembrane</keyword>
<dbReference type="SUPFAM" id="SSF81653">
    <property type="entry name" value="Calcium ATPase, transduction domain A"/>
    <property type="match status" value="1"/>
</dbReference>
<evidence type="ECO:0000256" key="12">
    <source>
        <dbReference type="ARBA" id="ARBA00023065"/>
    </source>
</evidence>
<evidence type="ECO:0000313" key="18">
    <source>
        <dbReference type="EMBL" id="PPE66211.1"/>
    </source>
</evidence>
<evidence type="ECO:0000256" key="1">
    <source>
        <dbReference type="ARBA" id="ARBA00004127"/>
    </source>
</evidence>
<name>A0A2S5STZ6_9BURK</name>
<dbReference type="Proteomes" id="UP000238605">
    <property type="component" value="Unassembled WGS sequence"/>
</dbReference>
<dbReference type="NCBIfam" id="TIGR01494">
    <property type="entry name" value="ATPase_P-type"/>
    <property type="match status" value="1"/>
</dbReference>
<dbReference type="InterPro" id="IPR051014">
    <property type="entry name" value="Cation_Transport_ATPase_IB"/>
</dbReference>
<feature type="transmembrane region" description="Helical" evidence="16">
    <location>
        <begin position="407"/>
        <end position="423"/>
    </location>
</feature>
<dbReference type="Pfam" id="PF00122">
    <property type="entry name" value="E1-E2_ATPase"/>
    <property type="match status" value="1"/>
</dbReference>
<evidence type="ECO:0000256" key="3">
    <source>
        <dbReference type="ARBA" id="ARBA00022448"/>
    </source>
</evidence>
<feature type="transmembrane region" description="Helical" evidence="16">
    <location>
        <begin position="376"/>
        <end position="395"/>
    </location>
</feature>
<dbReference type="GO" id="GO:0016887">
    <property type="term" value="F:ATP hydrolysis activity"/>
    <property type="evidence" value="ECO:0007669"/>
    <property type="project" value="InterPro"/>
</dbReference>
<dbReference type="AlphaFoldDB" id="A0A2S5STZ6"/>
<dbReference type="PANTHER" id="PTHR48085:SF5">
    <property type="entry name" value="CADMIUM_ZINC-TRANSPORTING ATPASE HMA4-RELATED"/>
    <property type="match status" value="1"/>
</dbReference>
<organism evidence="18 19">
    <name type="scientific">Caldimonas caldifontis</name>
    <dbReference type="NCBI Taxonomy" id="1452508"/>
    <lineage>
        <taxon>Bacteria</taxon>
        <taxon>Pseudomonadati</taxon>
        <taxon>Pseudomonadota</taxon>
        <taxon>Betaproteobacteria</taxon>
        <taxon>Burkholderiales</taxon>
        <taxon>Sphaerotilaceae</taxon>
        <taxon>Caldimonas</taxon>
    </lineage>
</organism>
<dbReference type="SUPFAM" id="SSF56784">
    <property type="entry name" value="HAD-like"/>
    <property type="match status" value="1"/>
</dbReference>
<dbReference type="SFLD" id="SFLDG00002">
    <property type="entry name" value="C1.7:_P-type_atpase_like"/>
    <property type="match status" value="1"/>
</dbReference>
<evidence type="ECO:0000256" key="4">
    <source>
        <dbReference type="ARBA" id="ARBA00022692"/>
    </source>
</evidence>
<sequence>MDCRNEEAAIRARLSQLPQVGSLSFDLPARRLVVEHELPDPRPLLQALTEIGMSTSLEAEGTVAGGDACGSACSAACGGSVVSLPSTHVFTVPDMDCRNEEAAIRARLEPLDGVNLLEFDLRAHRLSVVHTLPSAEPILQQLRALGMCAHLGNTTEVAPPSSPDADAACGPCGKPEPSLVSVPAASGNTTQFLITNMDCPTEEALIRKHLGKLDAIDRLDFDLMNRRLAVQHRLGDPAPVLDALREIGMQATVEREAGASPQGQATYLIEKMDCPTEEALLRKALEGLPGVAALQFDLMSRTLTVSHSLDDASPITAAIERLGMAPVLRDSSRPAPAVTSEFGSGISKSQWLRMAAAGVLAIGAEVMAFSGMGESSLPVVGASLAAIALGGIETLKKGWIALRTRSLNMNLLMTVAVIGAALIGQWPEAAVVIWLFGIAEMIEALSLDRARNAIRKLMDLAPETALVKQPDGRWEEVKAETVPLSALVRVRPGERIALDGVVVSGASAVNQAPITGESMPVEKNPGDTVFAGTINERGTLEFEVRSRKGETTLDRIARSVQDAQGQRAPTQRFVDRFASVYTPVVFALAIAIAVIPPLFFGGGWFDWVYKALVMLVIACPCALVISTPVTVVSGLAAAARRGILVKGGLYLEQGRMLRSVALDKTGTLTHGRPSLTETVPVASMPREEVLRVAASLDALSEHPVATAIVNGYGDRPHATVQRFEALAGRGVKGDIDGQTYYIGNQRLATELGVATEPVRTLLEQFEAQAKTAVVLATAQQALAVLAVADTVRNSSKQAVAELKRLGVEPVMLTGDNSKTAQAVAAQVGITDARGELLPHDKLEAIEKLAAQGPVGMVGDGVNDAPALAKSSIGFAMGAAGTDTAIETADVALMQDDLRKLPEFIALSRRVGGILKANITFAIGTKAVFMVLAFTGHASLWLAILADMGASLLVVFNGLRLLGRSAPTDGRAAG</sequence>
<dbReference type="PRINTS" id="PR00941">
    <property type="entry name" value="CDATPASE"/>
</dbReference>
<dbReference type="OrthoDB" id="8552908at2"/>
<feature type="domain" description="HMA" evidence="17">
    <location>
        <begin position="188"/>
        <end position="252"/>
    </location>
</feature>
<evidence type="ECO:0000256" key="11">
    <source>
        <dbReference type="ARBA" id="ARBA00023008"/>
    </source>
</evidence>
<dbReference type="SUPFAM" id="SSF81665">
    <property type="entry name" value="Calcium ATPase, transmembrane domain M"/>
    <property type="match status" value="1"/>
</dbReference>
<accession>A0A2S5STZ6</accession>
<evidence type="ECO:0000256" key="9">
    <source>
        <dbReference type="ARBA" id="ARBA00022967"/>
    </source>
</evidence>
<keyword evidence="6 16" id="KW-0547">Nucleotide-binding</keyword>
<dbReference type="PRINTS" id="PR00119">
    <property type="entry name" value="CATATPASE"/>
</dbReference>
<dbReference type="SUPFAM" id="SSF55008">
    <property type="entry name" value="HMA, heavy metal-associated domain"/>
    <property type="match status" value="4"/>
</dbReference>
<keyword evidence="9" id="KW-1278">Translocase</keyword>
<dbReference type="FunFam" id="3.40.50.1000:FF:000144">
    <property type="entry name" value="copper-transporting ATPase 1 isoform X2"/>
    <property type="match status" value="1"/>
</dbReference>
<feature type="transmembrane region" description="Helical" evidence="16">
    <location>
        <begin position="612"/>
        <end position="639"/>
    </location>
</feature>
<comment type="similarity">
    <text evidence="2 16">Belongs to the cation transport ATPase (P-type) (TC 3.A.3) family. Type IB subfamily.</text>
</comment>
<keyword evidence="8 16" id="KW-0067">ATP-binding</keyword>
<dbReference type="SFLD" id="SFLDS00003">
    <property type="entry name" value="Haloacid_Dehalogenase"/>
    <property type="match status" value="1"/>
</dbReference>
<dbReference type="GO" id="GO:0005886">
    <property type="term" value="C:plasma membrane"/>
    <property type="evidence" value="ECO:0007669"/>
    <property type="project" value="UniProtKB-SubCell"/>
</dbReference>
<dbReference type="InterPro" id="IPR044492">
    <property type="entry name" value="P_typ_ATPase_HD_dom"/>
</dbReference>
<dbReference type="Gene3D" id="3.30.70.100">
    <property type="match status" value="2"/>
</dbReference>
<dbReference type="InterPro" id="IPR018303">
    <property type="entry name" value="ATPase_P-typ_P_site"/>
</dbReference>
<dbReference type="NCBIfam" id="TIGR01525">
    <property type="entry name" value="ATPase-IB_hvy"/>
    <property type="match status" value="1"/>
</dbReference>
<dbReference type="InterPro" id="IPR006121">
    <property type="entry name" value="HMA_dom"/>
</dbReference>
<dbReference type="GO" id="GO:0015086">
    <property type="term" value="F:cadmium ion transmembrane transporter activity"/>
    <property type="evidence" value="ECO:0007669"/>
    <property type="project" value="TreeGrafter"/>
</dbReference>
<dbReference type="InterPro" id="IPR023214">
    <property type="entry name" value="HAD_sf"/>
</dbReference>
<dbReference type="PROSITE" id="PS00154">
    <property type="entry name" value="ATPASE_E1_E2"/>
    <property type="match status" value="1"/>
</dbReference>
<dbReference type="NCBIfam" id="TIGR01511">
    <property type="entry name" value="ATPase-IB1_Cu"/>
    <property type="match status" value="1"/>
</dbReference>
<evidence type="ECO:0000313" key="19">
    <source>
        <dbReference type="Proteomes" id="UP000238605"/>
    </source>
</evidence>
<dbReference type="Gene3D" id="2.70.150.10">
    <property type="entry name" value="Calcium-transporting ATPase, cytoplasmic transduction domain A"/>
    <property type="match status" value="1"/>
</dbReference>
<feature type="domain" description="HMA" evidence="17">
    <location>
        <begin position="263"/>
        <end position="327"/>
    </location>
</feature>
<dbReference type="InterPro" id="IPR036412">
    <property type="entry name" value="HAD-like_sf"/>
</dbReference>
<dbReference type="InterPro" id="IPR008250">
    <property type="entry name" value="ATPase_P-typ_transduc_dom_A_sf"/>
</dbReference>
<dbReference type="GO" id="GO:0140581">
    <property type="term" value="F:P-type monovalent copper transporter activity"/>
    <property type="evidence" value="ECO:0007669"/>
    <property type="project" value="UniProtKB-EC"/>
</dbReference>
<feature type="transmembrane region" description="Helical" evidence="16">
    <location>
        <begin position="939"/>
        <end position="961"/>
    </location>
</feature>
<dbReference type="PROSITE" id="PS50846">
    <property type="entry name" value="HMA_2"/>
    <property type="match status" value="4"/>
</dbReference>
<comment type="catalytic activity">
    <reaction evidence="14">
        <text>Zn(2+)(in) + ATP + H2O = Zn(2+)(out) + ADP + phosphate + H(+)</text>
        <dbReference type="Rhea" id="RHEA:20621"/>
        <dbReference type="ChEBI" id="CHEBI:15377"/>
        <dbReference type="ChEBI" id="CHEBI:15378"/>
        <dbReference type="ChEBI" id="CHEBI:29105"/>
        <dbReference type="ChEBI" id="CHEBI:30616"/>
        <dbReference type="ChEBI" id="CHEBI:43474"/>
        <dbReference type="ChEBI" id="CHEBI:456216"/>
        <dbReference type="EC" id="7.2.2.12"/>
    </reaction>
</comment>
<keyword evidence="11" id="KW-0186">Copper</keyword>
<dbReference type="GO" id="GO:0005524">
    <property type="term" value="F:ATP binding"/>
    <property type="evidence" value="ECO:0007669"/>
    <property type="project" value="UniProtKB-UniRule"/>
</dbReference>
<dbReference type="GO" id="GO:0016463">
    <property type="term" value="F:P-type zinc transporter activity"/>
    <property type="evidence" value="ECO:0007669"/>
    <property type="project" value="UniProtKB-EC"/>
</dbReference>
<evidence type="ECO:0000256" key="10">
    <source>
        <dbReference type="ARBA" id="ARBA00022989"/>
    </source>
</evidence>
<keyword evidence="7" id="KW-0187">Copper transport</keyword>
<dbReference type="Gene3D" id="3.40.50.1000">
    <property type="entry name" value="HAD superfamily/HAD-like"/>
    <property type="match status" value="1"/>
</dbReference>
<keyword evidence="3" id="KW-0813">Transport</keyword>
<feature type="transmembrane region" description="Helical" evidence="16">
    <location>
        <begin position="429"/>
        <end position="447"/>
    </location>
</feature>
<keyword evidence="12" id="KW-0406">Ion transport</keyword>
<comment type="catalytic activity">
    <reaction evidence="15">
        <text>Cu(+)(in) + ATP + H2O = Cu(+)(out) + ADP + phosphate + H(+)</text>
        <dbReference type="Rhea" id="RHEA:25792"/>
        <dbReference type="ChEBI" id="CHEBI:15377"/>
        <dbReference type="ChEBI" id="CHEBI:15378"/>
        <dbReference type="ChEBI" id="CHEBI:30616"/>
        <dbReference type="ChEBI" id="CHEBI:43474"/>
        <dbReference type="ChEBI" id="CHEBI:49552"/>
        <dbReference type="ChEBI" id="CHEBI:456216"/>
        <dbReference type="EC" id="7.2.2.8"/>
    </reaction>
</comment>
<dbReference type="InterPro" id="IPR027256">
    <property type="entry name" value="P-typ_ATPase_IB"/>
</dbReference>
<evidence type="ECO:0000256" key="16">
    <source>
        <dbReference type="RuleBase" id="RU362081"/>
    </source>
</evidence>
<evidence type="ECO:0000256" key="13">
    <source>
        <dbReference type="ARBA" id="ARBA00023136"/>
    </source>
</evidence>
<evidence type="ECO:0000256" key="15">
    <source>
        <dbReference type="ARBA" id="ARBA00049289"/>
    </source>
</evidence>